<feature type="transmembrane region" description="Helical" evidence="1">
    <location>
        <begin position="12"/>
        <end position="36"/>
    </location>
</feature>
<feature type="transmembrane region" description="Helical" evidence="1">
    <location>
        <begin position="72"/>
        <end position="91"/>
    </location>
</feature>
<reference evidence="2" key="1">
    <citation type="journal article" date="2021" name="ISME J.">
        <title>Mercury methylation by metabolically versatile and cosmopolitan marine bacteria.</title>
        <authorList>
            <person name="Lin H."/>
            <person name="Ascher D.B."/>
            <person name="Myung Y."/>
            <person name="Lamborg C.H."/>
            <person name="Hallam S.J."/>
            <person name="Gionfriddo C.M."/>
            <person name="Holt K.E."/>
            <person name="Moreau J.W."/>
        </authorList>
    </citation>
    <scope>NUCLEOTIDE SEQUENCE</scope>
    <source>
        <strain evidence="2">SI075_bin30</strain>
    </source>
</reference>
<protein>
    <submittedName>
        <fullName evidence="2">Uncharacterized protein</fullName>
    </submittedName>
</protein>
<keyword evidence="1" id="KW-0812">Transmembrane</keyword>
<dbReference type="Proteomes" id="UP000722459">
    <property type="component" value="Unassembled WGS sequence"/>
</dbReference>
<evidence type="ECO:0000313" key="3">
    <source>
        <dbReference type="Proteomes" id="UP000722459"/>
    </source>
</evidence>
<evidence type="ECO:0000313" key="2">
    <source>
        <dbReference type="EMBL" id="MBT4870457.1"/>
    </source>
</evidence>
<organism evidence="2 3">
    <name type="scientific">Candidatus Iainarchaeum sp</name>
    <dbReference type="NCBI Taxonomy" id="3101447"/>
    <lineage>
        <taxon>Archaea</taxon>
        <taxon>Candidatus Iainarchaeota</taxon>
        <taxon>Candidatus Iainarchaeia</taxon>
        <taxon>Candidatus Iainarchaeales</taxon>
        <taxon>Candidatus Iainarchaeaceae</taxon>
        <taxon>Candidatus Iainarchaeum</taxon>
    </lineage>
</organism>
<gene>
    <name evidence="2" type="ORF">HON47_02700</name>
</gene>
<accession>A0A8T5GFI3</accession>
<comment type="caution">
    <text evidence="2">The sequence shown here is derived from an EMBL/GenBank/DDBJ whole genome shotgun (WGS) entry which is preliminary data.</text>
</comment>
<proteinExistence type="predicted"/>
<feature type="transmembrane region" description="Helical" evidence="1">
    <location>
        <begin position="42"/>
        <end position="65"/>
    </location>
</feature>
<name>A0A8T5GFI3_9ARCH</name>
<evidence type="ECO:0000256" key="1">
    <source>
        <dbReference type="SAM" id="Phobius"/>
    </source>
</evidence>
<dbReference type="AlphaFoldDB" id="A0A8T5GFI3"/>
<sequence length="141" mass="16223">MKITKITWIITMIIMTGTLIFSLIGNFLFGAMALVFLKHQPLSFYTIAPFTSPIMTLILIIAFILFYKKNVFGFFLSILYGVLVLLAWFIIAIDLQYGNTLIETLFQNGMYFPYIAIPILIFTILSKNIFDFSKIKLVIKK</sequence>
<dbReference type="EMBL" id="JABJNZ010000037">
    <property type="protein sequence ID" value="MBT4870457.1"/>
    <property type="molecule type" value="Genomic_DNA"/>
</dbReference>
<keyword evidence="1" id="KW-0472">Membrane</keyword>
<keyword evidence="1" id="KW-1133">Transmembrane helix</keyword>
<feature type="transmembrane region" description="Helical" evidence="1">
    <location>
        <begin position="111"/>
        <end position="130"/>
    </location>
</feature>